<dbReference type="Gene3D" id="3.40.50.300">
    <property type="entry name" value="P-loop containing nucleotide triphosphate hydrolases"/>
    <property type="match status" value="1"/>
</dbReference>
<comment type="caution">
    <text evidence="2">The sequence shown here is derived from an EMBL/GenBank/DDBJ whole genome shotgun (WGS) entry which is preliminary data.</text>
</comment>
<dbReference type="InterPro" id="IPR019734">
    <property type="entry name" value="TPR_rpt"/>
</dbReference>
<dbReference type="InterPro" id="IPR001387">
    <property type="entry name" value="Cro/C1-type_HTH"/>
</dbReference>
<keyword evidence="3" id="KW-1185">Reference proteome</keyword>
<dbReference type="Pfam" id="PF00931">
    <property type="entry name" value="NB-ARC"/>
    <property type="match status" value="1"/>
</dbReference>
<dbReference type="Pfam" id="PF13424">
    <property type="entry name" value="TPR_12"/>
    <property type="match status" value="2"/>
</dbReference>
<dbReference type="OrthoDB" id="581105at2"/>
<dbReference type="SUPFAM" id="SSF48452">
    <property type="entry name" value="TPR-like"/>
    <property type="match status" value="1"/>
</dbReference>
<dbReference type="InterPro" id="IPR003593">
    <property type="entry name" value="AAA+_ATPase"/>
</dbReference>
<name>A0A4V2YJA2_9PSEU</name>
<dbReference type="EMBL" id="SMKW01000092">
    <property type="protein sequence ID" value="TDD37777.1"/>
    <property type="molecule type" value="Genomic_DNA"/>
</dbReference>
<evidence type="ECO:0000259" key="1">
    <source>
        <dbReference type="PROSITE" id="PS50943"/>
    </source>
</evidence>
<accession>A0A4V2YJA2</accession>
<dbReference type="Gene3D" id="1.25.40.10">
    <property type="entry name" value="Tetratricopeptide repeat domain"/>
    <property type="match status" value="1"/>
</dbReference>
<dbReference type="Gene3D" id="1.10.260.40">
    <property type="entry name" value="lambda repressor-like DNA-binding domains"/>
    <property type="match status" value="1"/>
</dbReference>
<evidence type="ECO:0000313" key="2">
    <source>
        <dbReference type="EMBL" id="TDD37777.1"/>
    </source>
</evidence>
<dbReference type="GO" id="GO:0043531">
    <property type="term" value="F:ADP binding"/>
    <property type="evidence" value="ECO:0007669"/>
    <property type="project" value="InterPro"/>
</dbReference>
<dbReference type="Proteomes" id="UP000294947">
    <property type="component" value="Unassembled WGS sequence"/>
</dbReference>
<dbReference type="InterPro" id="IPR027417">
    <property type="entry name" value="P-loop_NTPase"/>
</dbReference>
<proteinExistence type="predicted"/>
<gene>
    <name evidence="2" type="ORF">E1288_39915</name>
</gene>
<dbReference type="PROSITE" id="PS50943">
    <property type="entry name" value="HTH_CROC1"/>
    <property type="match status" value="1"/>
</dbReference>
<dbReference type="AlphaFoldDB" id="A0A4V2YJA2"/>
<sequence length="757" mass="81590">MTDMGGRAPSATFGSELRRRRKEKDLSLRRLADQVYYSFGYLSKLERGEATPGLQVAADLDEALGAENQLLELAADDALGGLRLSKPAQLPSGVADHVGQHRELACLEAVRAQTTPGSARSVVVTGGAGVGKTSLALRWAGQVAEHFPDGQLFADFGGWGPRERRAPEEVLEEFLSALGVPSVMLSLTPREQMAALFRTLLAERRLLLVLDDVDSSEQVLPLLPNAPGCMVVVTSRHRLDGVTRTGAMQVTAEGFAPADSRDLLARVVGQARIDAEPAAAESIAARCSHLPLAVRIAADQCAAHPHRSLTELAEELAEDPLDWVSPPGSAAGVRDAISASVERLPSEAAQLFRFAGLAQGELDMQAAAAISGWPVDRARRWMQHLCDEHLIVETARDRYRMADLVRATAAERLQSTEQPETIALAVRRWVQWWAHSASAASAQLAPHLDLPALEAPDLAVASLIATPTNPIAARRWWELNVPQLASVIEQAAEIGQPRAAWSVAVLSGHYLASTTRYRDWVAAMSTAASIADAAHDVPGKAWCAYELGIALAVLRRHDEALAHLSEAVRLRDSLDDRVGLAWAHCAMAATVLDMGRYEDARRTAAVAADEFRRHGNDFGVATAMVWLGTALQRLGILDQSLTELTGALARFDKLGAADGVALALVRLSDTYRLQGDHDRALDHVDRGIARRRQLQDDGGVADGLLVRGQIHHDQGDVAAARRAWTAALEIFDDRGDPRASDARARLATIPPPSRGET</sequence>
<dbReference type="InterPro" id="IPR002182">
    <property type="entry name" value="NB-ARC"/>
</dbReference>
<feature type="domain" description="HTH cro/C1-type" evidence="1">
    <location>
        <begin position="17"/>
        <end position="70"/>
    </location>
</feature>
<dbReference type="SMART" id="SM00530">
    <property type="entry name" value="HTH_XRE"/>
    <property type="match status" value="1"/>
</dbReference>
<dbReference type="PANTHER" id="PTHR47691:SF3">
    <property type="entry name" value="HTH-TYPE TRANSCRIPTIONAL REGULATOR RV0890C-RELATED"/>
    <property type="match status" value="1"/>
</dbReference>
<dbReference type="PANTHER" id="PTHR47691">
    <property type="entry name" value="REGULATOR-RELATED"/>
    <property type="match status" value="1"/>
</dbReference>
<dbReference type="PRINTS" id="PR00364">
    <property type="entry name" value="DISEASERSIST"/>
</dbReference>
<dbReference type="CDD" id="cd00093">
    <property type="entry name" value="HTH_XRE"/>
    <property type="match status" value="1"/>
</dbReference>
<dbReference type="SUPFAM" id="SSF52540">
    <property type="entry name" value="P-loop containing nucleoside triphosphate hydrolases"/>
    <property type="match status" value="1"/>
</dbReference>
<dbReference type="InterPro" id="IPR010982">
    <property type="entry name" value="Lambda_DNA-bd_dom_sf"/>
</dbReference>
<dbReference type="Pfam" id="PF13560">
    <property type="entry name" value="HTH_31"/>
    <property type="match status" value="1"/>
</dbReference>
<evidence type="ECO:0000313" key="3">
    <source>
        <dbReference type="Proteomes" id="UP000294947"/>
    </source>
</evidence>
<reference evidence="2 3" key="1">
    <citation type="submission" date="2019-03" db="EMBL/GenBank/DDBJ databases">
        <title>Draft genome sequences of novel Actinobacteria.</title>
        <authorList>
            <person name="Sahin N."/>
            <person name="Ay H."/>
            <person name="Saygin H."/>
        </authorList>
    </citation>
    <scope>NUCLEOTIDE SEQUENCE [LARGE SCALE GENOMIC DNA]</scope>
    <source>
        <strain evidence="2 3">7K502</strain>
    </source>
</reference>
<protein>
    <submittedName>
        <fullName evidence="2">Helix-turn-helix domain-containing protein</fullName>
    </submittedName>
</protein>
<dbReference type="InterPro" id="IPR011990">
    <property type="entry name" value="TPR-like_helical_dom_sf"/>
</dbReference>
<dbReference type="GO" id="GO:0003677">
    <property type="term" value="F:DNA binding"/>
    <property type="evidence" value="ECO:0007669"/>
    <property type="project" value="InterPro"/>
</dbReference>
<dbReference type="SMART" id="SM00028">
    <property type="entry name" value="TPR"/>
    <property type="match status" value="4"/>
</dbReference>
<dbReference type="SMART" id="SM00382">
    <property type="entry name" value="AAA"/>
    <property type="match status" value="1"/>
</dbReference>
<organism evidence="2 3">
    <name type="scientific">Saccharopolyspora elongata</name>
    <dbReference type="NCBI Taxonomy" id="2530387"/>
    <lineage>
        <taxon>Bacteria</taxon>
        <taxon>Bacillati</taxon>
        <taxon>Actinomycetota</taxon>
        <taxon>Actinomycetes</taxon>
        <taxon>Pseudonocardiales</taxon>
        <taxon>Pseudonocardiaceae</taxon>
        <taxon>Saccharopolyspora</taxon>
    </lineage>
</organism>
<dbReference type="SUPFAM" id="SSF47413">
    <property type="entry name" value="lambda repressor-like DNA-binding domains"/>
    <property type="match status" value="1"/>
</dbReference>